<evidence type="ECO:0000313" key="1">
    <source>
        <dbReference type="EMBL" id="MFD1687638.1"/>
    </source>
</evidence>
<accession>A0ABD6E048</accession>
<sequence length="54" mass="5998">MNHRAAVPMLKTARAAWESESRAESYLAVLVGAAGAFLLARELWRLRAVWTGKN</sequence>
<dbReference type="Proteomes" id="UP001597092">
    <property type="component" value="Unassembled WGS sequence"/>
</dbReference>
<proteinExistence type="predicted"/>
<evidence type="ECO:0000313" key="2">
    <source>
        <dbReference type="Proteomes" id="UP001597092"/>
    </source>
</evidence>
<dbReference type="EMBL" id="JBHUDP010000022">
    <property type="protein sequence ID" value="MFD1687638.1"/>
    <property type="molecule type" value="Genomic_DNA"/>
</dbReference>
<name>A0ABD6E048_9EURY</name>
<comment type="caution">
    <text evidence="1">The sequence shown here is derived from an EMBL/GenBank/DDBJ whole genome shotgun (WGS) entry which is preliminary data.</text>
</comment>
<keyword evidence="2" id="KW-1185">Reference proteome</keyword>
<protein>
    <submittedName>
        <fullName evidence="1">Uncharacterized protein</fullName>
    </submittedName>
</protein>
<gene>
    <name evidence="1" type="ORF">ACFSAS_18850</name>
</gene>
<dbReference type="AlphaFoldDB" id="A0ABD6E048"/>
<reference evidence="1 2" key="1">
    <citation type="journal article" date="2019" name="Int. J. Syst. Evol. Microbiol.">
        <title>The Global Catalogue of Microorganisms (GCM) 10K type strain sequencing project: providing services to taxonomists for standard genome sequencing and annotation.</title>
        <authorList>
            <consortium name="The Broad Institute Genomics Platform"/>
            <consortium name="The Broad Institute Genome Sequencing Center for Infectious Disease"/>
            <person name="Wu L."/>
            <person name="Ma J."/>
        </authorList>
    </citation>
    <scope>NUCLEOTIDE SEQUENCE [LARGE SCALE GENOMIC DNA]</scope>
    <source>
        <strain evidence="1 2">CGMCC 1.10387</strain>
    </source>
</reference>
<dbReference type="RefSeq" id="WP_390282662.1">
    <property type="nucleotide sequence ID" value="NZ_JBHUDP010000022.1"/>
</dbReference>
<organism evidence="1 2">
    <name type="scientific">Halobellus litoreus</name>
    <dbReference type="NCBI Taxonomy" id="755310"/>
    <lineage>
        <taxon>Archaea</taxon>
        <taxon>Methanobacteriati</taxon>
        <taxon>Methanobacteriota</taxon>
        <taxon>Stenosarchaea group</taxon>
        <taxon>Halobacteria</taxon>
        <taxon>Halobacteriales</taxon>
        <taxon>Haloferacaceae</taxon>
        <taxon>Halobellus</taxon>
    </lineage>
</organism>